<dbReference type="PANTHER" id="PTHR40279">
    <property type="entry name" value="PQQC-LIKE PROTEIN"/>
    <property type="match status" value="1"/>
</dbReference>
<dbReference type="RefSeq" id="WP_093947899.1">
    <property type="nucleotide sequence ID" value="NZ_NMUL01000011.1"/>
</dbReference>
<dbReference type="Proteomes" id="UP000215199">
    <property type="component" value="Unassembled WGS sequence"/>
</dbReference>
<proteinExistence type="inferred from homology"/>
<comment type="caution">
    <text evidence="6">The sequence shown here is derived from an EMBL/GenBank/DDBJ whole genome shotgun (WGS) entry which is preliminary data.</text>
</comment>
<comment type="pathway">
    <text evidence="1">Cofactor biosynthesis; thiamine diphosphate biosynthesis.</text>
</comment>
<evidence type="ECO:0000313" key="6">
    <source>
        <dbReference type="EMBL" id="OXM68213.1"/>
    </source>
</evidence>
<dbReference type="InterPro" id="IPR011845">
    <property type="entry name" value="PqqC"/>
</dbReference>
<accession>A0A229TAS8</accession>
<comment type="similarity">
    <text evidence="4">Belongs to the PqqC family.</text>
</comment>
<dbReference type="PANTHER" id="PTHR40279:SF3">
    <property type="entry name" value="4-AMINOBENZOATE SYNTHASE"/>
    <property type="match status" value="1"/>
</dbReference>
<feature type="domain" description="Thiaminase-2/PQQC" evidence="5">
    <location>
        <begin position="19"/>
        <end position="221"/>
    </location>
</feature>
<keyword evidence="2 4" id="KW-0884">PQQ biosynthesis</keyword>
<protein>
    <recommendedName>
        <fullName evidence="4">Pyrroloquinoline-quinone synthase</fullName>
        <ecNumber evidence="4">1.3.3.11</ecNumber>
    </recommendedName>
    <alternativeName>
        <fullName evidence="4">Coenzyme PQQ synthesis protein C</fullName>
    </alternativeName>
    <alternativeName>
        <fullName evidence="4">Pyrroloquinoline quinone biosynthesis protein C</fullName>
    </alternativeName>
</protein>
<dbReference type="AlphaFoldDB" id="A0A229TAS8"/>
<comment type="catalytic activity">
    <reaction evidence="4">
        <text>6-(2-amino-2-carboxyethyl)-7,8-dioxo-1,2,3,4,7,8-hexahydroquinoline-2,4-dicarboxylate + 3 O2 = pyrroloquinoline quinone + 2 H2O2 + 2 H2O + H(+)</text>
        <dbReference type="Rhea" id="RHEA:10692"/>
        <dbReference type="ChEBI" id="CHEBI:15377"/>
        <dbReference type="ChEBI" id="CHEBI:15378"/>
        <dbReference type="ChEBI" id="CHEBI:15379"/>
        <dbReference type="ChEBI" id="CHEBI:16240"/>
        <dbReference type="ChEBI" id="CHEBI:58442"/>
        <dbReference type="ChEBI" id="CHEBI:58778"/>
        <dbReference type="EC" id="1.3.3.11"/>
    </reaction>
</comment>
<dbReference type="OrthoDB" id="9800756at2"/>
<dbReference type="Pfam" id="PF03070">
    <property type="entry name" value="TENA_THI-4"/>
    <property type="match status" value="1"/>
</dbReference>
<dbReference type="InterPro" id="IPR039068">
    <property type="entry name" value="PqqC-like"/>
</dbReference>
<evidence type="ECO:0000256" key="3">
    <source>
        <dbReference type="ARBA" id="ARBA00023002"/>
    </source>
</evidence>
<dbReference type="GO" id="GO:0033732">
    <property type="term" value="F:pyrroloquinoline-quinone synthase activity"/>
    <property type="evidence" value="ECO:0007669"/>
    <property type="project" value="UniProtKB-EC"/>
</dbReference>
<gene>
    <name evidence="4" type="primary">pqqC</name>
    <name evidence="6" type="ORF">CF165_13775</name>
</gene>
<dbReference type="EC" id="1.3.3.11" evidence="4"/>
<comment type="pathway">
    <text evidence="4">Cofactor biosynthesis; pyrroloquinoline quinone biosynthesis.</text>
</comment>
<evidence type="ECO:0000256" key="1">
    <source>
        <dbReference type="ARBA" id="ARBA00004948"/>
    </source>
</evidence>
<keyword evidence="7" id="KW-1185">Reference proteome</keyword>
<reference evidence="7" key="1">
    <citation type="submission" date="2017-07" db="EMBL/GenBank/DDBJ databases">
        <title>Comparative genome mining reveals phylogenetic distribution patterns of secondary metabolites in Amycolatopsis.</title>
        <authorList>
            <person name="Adamek M."/>
            <person name="Alanjary M."/>
            <person name="Sales-Ortells H."/>
            <person name="Goodfellow M."/>
            <person name="Bull A.T."/>
            <person name="Kalinowski J."/>
            <person name="Ziemert N."/>
        </authorList>
    </citation>
    <scope>NUCLEOTIDE SEQUENCE [LARGE SCALE GENOMIC DNA]</scope>
    <source>
        <strain evidence="7">H5</strain>
    </source>
</reference>
<evidence type="ECO:0000256" key="4">
    <source>
        <dbReference type="HAMAP-Rule" id="MF_00654"/>
    </source>
</evidence>
<dbReference type="InterPro" id="IPR016084">
    <property type="entry name" value="Haem_Oase-like_multi-hlx"/>
</dbReference>
<dbReference type="Gene3D" id="1.20.910.10">
    <property type="entry name" value="Heme oxygenase-like"/>
    <property type="match status" value="1"/>
</dbReference>
<dbReference type="EMBL" id="NMUL01000011">
    <property type="protein sequence ID" value="OXM68213.1"/>
    <property type="molecule type" value="Genomic_DNA"/>
</dbReference>
<evidence type="ECO:0000259" key="5">
    <source>
        <dbReference type="Pfam" id="PF03070"/>
    </source>
</evidence>
<organism evidence="6 7">
    <name type="scientific">Amycolatopsis vastitatis</name>
    <dbReference type="NCBI Taxonomy" id="1905142"/>
    <lineage>
        <taxon>Bacteria</taxon>
        <taxon>Bacillati</taxon>
        <taxon>Actinomycetota</taxon>
        <taxon>Actinomycetes</taxon>
        <taxon>Pseudonocardiales</taxon>
        <taxon>Pseudonocardiaceae</taxon>
        <taxon>Amycolatopsis</taxon>
    </lineage>
</organism>
<evidence type="ECO:0000313" key="7">
    <source>
        <dbReference type="Proteomes" id="UP000215199"/>
    </source>
</evidence>
<dbReference type="SUPFAM" id="SSF48613">
    <property type="entry name" value="Heme oxygenase-like"/>
    <property type="match status" value="1"/>
</dbReference>
<dbReference type="GO" id="GO:0018189">
    <property type="term" value="P:pyrroloquinoline quinone biosynthetic process"/>
    <property type="evidence" value="ECO:0007669"/>
    <property type="project" value="UniProtKB-UniRule"/>
</dbReference>
<name>A0A229TAS8_9PSEU</name>
<dbReference type="InterPro" id="IPR004305">
    <property type="entry name" value="Thiaminase-2/PQQC"/>
</dbReference>
<dbReference type="UniPathway" id="UPA00539"/>
<dbReference type="NCBIfam" id="TIGR02111">
    <property type="entry name" value="PQQ_syn_pqqC"/>
    <property type="match status" value="1"/>
</dbReference>
<dbReference type="HAMAP" id="MF_00654">
    <property type="entry name" value="PQQ_syn_PqqC"/>
    <property type="match status" value="1"/>
</dbReference>
<sequence>MAGPLSRAELSDALLRLEKRYWAHHPFHLRLHEGGCSPADLRRWVANRWYYQKCLPQKNAAIIAACPLPEVRRVWVDRIVFHDGANPGEGGMEQWLSLAEAVGLSRAEVLDERHVLPGVRFAVDGYLHFCRTKPWIESVAAACTELFSPGHMTDRVNAWRERYDWIRPEGFAYFDRRIPAAREDSALTLRLVLDHCVTADQQEAAIRALNFKCDVLWAVLDAVDYAGAS</sequence>
<comment type="function">
    <text evidence="4">Ring cyclization and eight-electron oxidation of 3a-(2-amino-2-carboxyethyl)-4,5-dioxo-4,5,6,7,8,9-hexahydroquinoline-7,9-dicarboxylic-acid to PQQ.</text>
</comment>
<evidence type="ECO:0000256" key="2">
    <source>
        <dbReference type="ARBA" id="ARBA00022905"/>
    </source>
</evidence>
<keyword evidence="3 4" id="KW-0560">Oxidoreductase</keyword>